<dbReference type="NCBIfam" id="NF004790">
    <property type="entry name" value="PRK06136.1"/>
    <property type="match status" value="1"/>
</dbReference>
<dbReference type="FunFam" id="3.40.1010.10:FF:000001">
    <property type="entry name" value="Siroheme synthase"/>
    <property type="match status" value="1"/>
</dbReference>
<dbReference type="InterPro" id="IPR003754">
    <property type="entry name" value="4pyrrol_synth_uPrphyn_synth"/>
</dbReference>
<keyword evidence="14" id="KW-1185">Reference proteome</keyword>
<dbReference type="PANTHER" id="PTHR45790">
    <property type="entry name" value="SIROHEME SYNTHASE-RELATED"/>
    <property type="match status" value="1"/>
</dbReference>
<dbReference type="AlphaFoldDB" id="A0A7U4THE4"/>
<dbReference type="PROSITE" id="PS00840">
    <property type="entry name" value="SUMT_2"/>
    <property type="match status" value="1"/>
</dbReference>
<dbReference type="Gene3D" id="3.40.50.10090">
    <property type="match status" value="2"/>
</dbReference>
<comment type="pathway">
    <text evidence="9">Cofactor biosynthesis; adenosylcobalamin biosynthesis; precorrin-2 from uroporphyrinogen III: step 1/1.</text>
</comment>
<dbReference type="SUPFAM" id="SSF53790">
    <property type="entry name" value="Tetrapyrrole methylase"/>
    <property type="match status" value="1"/>
</dbReference>
<evidence type="ECO:0000256" key="4">
    <source>
        <dbReference type="ARBA" id="ARBA00022603"/>
    </source>
</evidence>
<evidence type="ECO:0000259" key="12">
    <source>
        <dbReference type="Pfam" id="PF02602"/>
    </source>
</evidence>
<reference evidence="13 14" key="1">
    <citation type="submission" date="2015-10" db="EMBL/GenBank/DDBJ databases">
        <title>Candidatus Desulfofervidus auxilii, a hydrogenotrophic sulfate-reducing bacterium involved in the thermophilic anaerobic oxidation of methane.</title>
        <authorList>
            <person name="Krukenberg V."/>
            <person name="Richter M."/>
            <person name="Wegener G."/>
        </authorList>
    </citation>
    <scope>NUCLEOTIDE SEQUENCE [LARGE SCALE GENOMIC DNA]</scope>
    <source>
        <strain evidence="13 14">HS1</strain>
    </source>
</reference>
<dbReference type="Pfam" id="PF02602">
    <property type="entry name" value="HEM4"/>
    <property type="match status" value="1"/>
</dbReference>
<evidence type="ECO:0000256" key="8">
    <source>
        <dbReference type="ARBA" id="ARBA00025705"/>
    </source>
</evidence>
<dbReference type="InterPro" id="IPR035996">
    <property type="entry name" value="4pyrrol_Methylase_sf"/>
</dbReference>
<dbReference type="OrthoDB" id="9815856at2"/>
<dbReference type="GO" id="GO:0032259">
    <property type="term" value="P:methylation"/>
    <property type="evidence" value="ECO:0007669"/>
    <property type="project" value="UniProtKB-KW"/>
</dbReference>
<proteinExistence type="inferred from homology"/>
<comment type="similarity">
    <text evidence="1 10">Belongs to the precorrin methyltransferase family.</text>
</comment>
<dbReference type="Gene3D" id="3.40.1010.10">
    <property type="entry name" value="Cobalt-precorrin-4 Transmethylase, Domain 1"/>
    <property type="match status" value="1"/>
</dbReference>
<dbReference type="Pfam" id="PF00590">
    <property type="entry name" value="TP_methylase"/>
    <property type="match status" value="1"/>
</dbReference>
<evidence type="ECO:0000259" key="11">
    <source>
        <dbReference type="Pfam" id="PF00590"/>
    </source>
</evidence>
<dbReference type="GO" id="GO:0019354">
    <property type="term" value="P:siroheme biosynthetic process"/>
    <property type="evidence" value="ECO:0007669"/>
    <property type="project" value="UniProtKB-UniPathway"/>
</dbReference>
<dbReference type="SUPFAM" id="SSF69618">
    <property type="entry name" value="HemD-like"/>
    <property type="match status" value="1"/>
</dbReference>
<comment type="pathway">
    <text evidence="8">Porphyrin-containing compound metabolism; siroheme biosynthesis; precorrin-2 from uroporphyrinogen III: step 1/1.</text>
</comment>
<evidence type="ECO:0000256" key="6">
    <source>
        <dbReference type="ARBA" id="ARBA00022691"/>
    </source>
</evidence>
<evidence type="ECO:0000256" key="7">
    <source>
        <dbReference type="ARBA" id="ARBA00023244"/>
    </source>
</evidence>
<dbReference type="InterPro" id="IPR003043">
    <property type="entry name" value="Uropor_MeTrfase_CS"/>
</dbReference>
<evidence type="ECO:0000256" key="2">
    <source>
        <dbReference type="ARBA" id="ARBA00012162"/>
    </source>
</evidence>
<dbReference type="GO" id="GO:0009236">
    <property type="term" value="P:cobalamin biosynthetic process"/>
    <property type="evidence" value="ECO:0007669"/>
    <property type="project" value="UniProtKB-KW"/>
</dbReference>
<dbReference type="InterPro" id="IPR014776">
    <property type="entry name" value="4pyrrole_Mease_sub2"/>
</dbReference>
<organism evidence="13 14">
    <name type="scientific">Desulfofervidus auxilii</name>
    <dbReference type="NCBI Taxonomy" id="1621989"/>
    <lineage>
        <taxon>Bacteria</taxon>
        <taxon>Pseudomonadati</taxon>
        <taxon>Thermodesulfobacteriota</taxon>
        <taxon>Candidatus Desulfofervidia</taxon>
        <taxon>Candidatus Desulfofervidales</taxon>
        <taxon>Candidatus Desulfofervidaceae</taxon>
        <taxon>Candidatus Desulfofervidus</taxon>
    </lineage>
</organism>
<dbReference type="Gene3D" id="3.30.950.10">
    <property type="entry name" value="Methyltransferase, Cobalt-precorrin-4 Transmethylase, Domain 2"/>
    <property type="match status" value="1"/>
</dbReference>
<dbReference type="Proteomes" id="UP000070560">
    <property type="component" value="Chromosome"/>
</dbReference>
<dbReference type="GO" id="GO:0004852">
    <property type="term" value="F:uroporphyrinogen-III synthase activity"/>
    <property type="evidence" value="ECO:0007669"/>
    <property type="project" value="InterPro"/>
</dbReference>
<dbReference type="NCBIfam" id="TIGR01469">
    <property type="entry name" value="cobA_cysG_Cterm"/>
    <property type="match status" value="1"/>
</dbReference>
<feature type="domain" description="Tetrapyrrole biosynthesis uroporphyrinogen III synthase" evidence="12">
    <location>
        <begin position="267"/>
        <end position="496"/>
    </location>
</feature>
<keyword evidence="5 10" id="KW-0808">Transferase</keyword>
<accession>A0A7U4THE4</accession>
<dbReference type="UniPathway" id="UPA00262">
    <property type="reaction ID" value="UER00211"/>
</dbReference>
<dbReference type="EMBL" id="CP013015">
    <property type="protein sequence ID" value="AMM41759.1"/>
    <property type="molecule type" value="Genomic_DNA"/>
</dbReference>
<dbReference type="InterPro" id="IPR000878">
    <property type="entry name" value="4pyrrol_Mease"/>
</dbReference>
<dbReference type="FunFam" id="3.30.950.10:FF:000001">
    <property type="entry name" value="Siroheme synthase"/>
    <property type="match status" value="1"/>
</dbReference>
<evidence type="ECO:0000256" key="9">
    <source>
        <dbReference type="ARBA" id="ARBA00060548"/>
    </source>
</evidence>
<dbReference type="FunFam" id="3.40.50.10090:FF:000001">
    <property type="entry name" value="Bifunctional uroporphyrinogen-III C-methyltransferase/uroporphyrinogen-III synthase"/>
    <property type="match status" value="1"/>
</dbReference>
<dbReference type="GO" id="GO:0004851">
    <property type="term" value="F:uroporphyrin-III C-methyltransferase activity"/>
    <property type="evidence" value="ECO:0007669"/>
    <property type="project" value="UniProtKB-EC"/>
</dbReference>
<dbReference type="PANTHER" id="PTHR45790:SF3">
    <property type="entry name" value="S-ADENOSYL-L-METHIONINE-DEPENDENT UROPORPHYRINOGEN III METHYLTRANSFERASE, CHLOROPLASTIC"/>
    <property type="match status" value="1"/>
</dbReference>
<keyword evidence="4 10" id="KW-0489">Methyltransferase</keyword>
<name>A0A7U4THE4_DESA2</name>
<dbReference type="PROSITE" id="PS00839">
    <property type="entry name" value="SUMT_1"/>
    <property type="match status" value="1"/>
</dbReference>
<gene>
    <name evidence="13" type="ORF">HS1_001967</name>
</gene>
<evidence type="ECO:0000256" key="3">
    <source>
        <dbReference type="ARBA" id="ARBA00022573"/>
    </source>
</evidence>
<keyword evidence="7" id="KW-0627">Porphyrin biosynthesis</keyword>
<keyword evidence="3" id="KW-0169">Cobalamin biosynthesis</keyword>
<dbReference type="InterPro" id="IPR014777">
    <property type="entry name" value="4pyrrole_Mease_sub1"/>
</dbReference>
<dbReference type="EC" id="2.1.1.107" evidence="2"/>
<keyword evidence="6" id="KW-0949">S-adenosyl-L-methionine</keyword>
<evidence type="ECO:0000256" key="10">
    <source>
        <dbReference type="RuleBase" id="RU003960"/>
    </source>
</evidence>
<evidence type="ECO:0000256" key="5">
    <source>
        <dbReference type="ARBA" id="ARBA00022679"/>
    </source>
</evidence>
<sequence>MQKAKVYLVGAGPGDPGLLTLKAKNLLETADVVVYDYLAYSELLDYAQGAEKIYVGKTAGCHTLSQEEINQLLIKKAKEGKMVIRLKGGDPFIFGRGGEEAQVLIKEKISFEIVPGVSSAIAVPAYAGIPLTHRAYASSVAFITGHEDPTKVDSAINWEKLATGVDTLVFLMGVGRLPQIVEQLLRYGRSPEEPVAIIRWGTLPEQQTIVGKLANITKLAEKEGIKPPAIIVIGEVVKLRETLNWWEKKPLFGKRILITRTLGQAGEMARELQALGGRCHIFPTIEIVPPTDYALLDKAIVHLNEYDWCLFTSVNGVKYFRKRLEQLDKDVRALGSVKIGVIGEKTALALQDWGIKPDLMPQEFRAEALAEALKNQGINGKKVLLARAEKARDILPETLKSAGAEVDIIPVYRTVLPKANKDKLKEILDKRLDIVVFTSSSTVKHLAEMVSPEPLGTMLQGVTIACIGPITAQTAKELGLKVTIMPKTYTIKALVEAIVSFT</sequence>
<dbReference type="InterPro" id="IPR036108">
    <property type="entry name" value="4pyrrol_syn_uPrphyn_synt_sf"/>
</dbReference>
<dbReference type="InterPro" id="IPR050161">
    <property type="entry name" value="Siro_Cobalamin_biosynth"/>
</dbReference>
<dbReference type="RefSeq" id="WP_066064736.1">
    <property type="nucleotide sequence ID" value="NZ_CP013015.1"/>
</dbReference>
<dbReference type="InterPro" id="IPR006366">
    <property type="entry name" value="CobA/CysG_C"/>
</dbReference>
<protein>
    <recommendedName>
        <fullName evidence="2">uroporphyrinogen-III C-methyltransferase</fullName>
        <ecNumber evidence="2">2.1.1.107</ecNumber>
    </recommendedName>
</protein>
<dbReference type="CDD" id="cd06578">
    <property type="entry name" value="HemD"/>
    <property type="match status" value="1"/>
</dbReference>
<feature type="domain" description="Tetrapyrrole methylase" evidence="11">
    <location>
        <begin position="5"/>
        <end position="216"/>
    </location>
</feature>
<dbReference type="CDD" id="cd11642">
    <property type="entry name" value="SUMT"/>
    <property type="match status" value="1"/>
</dbReference>
<evidence type="ECO:0000313" key="14">
    <source>
        <dbReference type="Proteomes" id="UP000070560"/>
    </source>
</evidence>
<dbReference type="KEGG" id="daw:HS1_001967"/>
<evidence type="ECO:0000256" key="1">
    <source>
        <dbReference type="ARBA" id="ARBA00005879"/>
    </source>
</evidence>
<evidence type="ECO:0000313" key="13">
    <source>
        <dbReference type="EMBL" id="AMM41759.1"/>
    </source>
</evidence>